<dbReference type="InterPro" id="IPR027417">
    <property type="entry name" value="P-loop_NTPase"/>
</dbReference>
<sequence>MENIVQAENVERVYGHGKQAVKALKSIHLSVQKHQLVTLKGRSGSGKTTLLNIIGALDRPTNGSVIMDDLNISNLSERDRVQLRRDKIGFVFQSFGLVPLMTVEENIEMGLRIAGVERTEWEKRVSNAIDLVQLTKRAKHRPYELSGGEQQRCAIARAIATRPKLILADEPTGELDTKTAFHIMRIFRELVQTKQTTIIMTTHDPAIMELVDHVYALEDGEIVDEKNTIRVN</sequence>
<dbReference type="GO" id="GO:0005524">
    <property type="term" value="F:ATP binding"/>
    <property type="evidence" value="ECO:0007669"/>
    <property type="project" value="UniProtKB-KW"/>
</dbReference>
<dbReference type="Proteomes" id="UP001296943">
    <property type="component" value="Unassembled WGS sequence"/>
</dbReference>
<dbReference type="PANTHER" id="PTHR24220">
    <property type="entry name" value="IMPORT ATP-BINDING PROTEIN"/>
    <property type="match status" value="1"/>
</dbReference>
<keyword evidence="3 5" id="KW-0067">ATP-binding</keyword>
<dbReference type="PROSITE" id="PS50893">
    <property type="entry name" value="ABC_TRANSPORTER_2"/>
    <property type="match status" value="1"/>
</dbReference>
<dbReference type="SUPFAM" id="SSF52540">
    <property type="entry name" value="P-loop containing nucleoside triphosphate hydrolases"/>
    <property type="match status" value="1"/>
</dbReference>
<keyword evidence="1" id="KW-0813">Transport</keyword>
<organism evidence="5 6">
    <name type="scientific">Aquibacillus albus</name>
    <dbReference type="NCBI Taxonomy" id="1168171"/>
    <lineage>
        <taxon>Bacteria</taxon>
        <taxon>Bacillati</taxon>
        <taxon>Bacillota</taxon>
        <taxon>Bacilli</taxon>
        <taxon>Bacillales</taxon>
        <taxon>Bacillaceae</taxon>
        <taxon>Aquibacillus</taxon>
    </lineage>
</organism>
<evidence type="ECO:0000259" key="4">
    <source>
        <dbReference type="PROSITE" id="PS50893"/>
    </source>
</evidence>
<protein>
    <submittedName>
        <fullName evidence="5">ABC transport system ATP-binding protein</fullName>
    </submittedName>
</protein>
<name>A0ABS2N5T4_9BACI</name>
<keyword evidence="2" id="KW-0547">Nucleotide-binding</keyword>
<gene>
    <name evidence="5" type="ORF">JOC48_003961</name>
</gene>
<accession>A0ABS2N5T4</accession>
<dbReference type="InterPro" id="IPR015854">
    <property type="entry name" value="ABC_transpr_LolD-like"/>
</dbReference>
<evidence type="ECO:0000313" key="6">
    <source>
        <dbReference type="Proteomes" id="UP001296943"/>
    </source>
</evidence>
<evidence type="ECO:0000256" key="1">
    <source>
        <dbReference type="ARBA" id="ARBA00022448"/>
    </source>
</evidence>
<feature type="domain" description="ABC transporter" evidence="4">
    <location>
        <begin position="5"/>
        <end position="231"/>
    </location>
</feature>
<dbReference type="InterPro" id="IPR017911">
    <property type="entry name" value="MacB-like_ATP-bd"/>
</dbReference>
<evidence type="ECO:0000313" key="5">
    <source>
        <dbReference type="EMBL" id="MBM7573398.1"/>
    </source>
</evidence>
<evidence type="ECO:0000256" key="2">
    <source>
        <dbReference type="ARBA" id="ARBA00022741"/>
    </source>
</evidence>
<dbReference type="SMART" id="SM00382">
    <property type="entry name" value="AAA"/>
    <property type="match status" value="1"/>
</dbReference>
<dbReference type="EMBL" id="JAFBDR010000032">
    <property type="protein sequence ID" value="MBM7573398.1"/>
    <property type="molecule type" value="Genomic_DNA"/>
</dbReference>
<dbReference type="RefSeq" id="WP_204502045.1">
    <property type="nucleotide sequence ID" value="NZ_JAFBDR010000032.1"/>
</dbReference>
<keyword evidence="6" id="KW-1185">Reference proteome</keyword>
<evidence type="ECO:0000256" key="3">
    <source>
        <dbReference type="ARBA" id="ARBA00022840"/>
    </source>
</evidence>
<comment type="caution">
    <text evidence="5">The sequence shown here is derived from an EMBL/GenBank/DDBJ whole genome shotgun (WGS) entry which is preliminary data.</text>
</comment>
<dbReference type="InterPro" id="IPR003439">
    <property type="entry name" value="ABC_transporter-like_ATP-bd"/>
</dbReference>
<dbReference type="PANTHER" id="PTHR24220:SF685">
    <property type="entry name" value="ABC TRANSPORTER RELATED"/>
    <property type="match status" value="1"/>
</dbReference>
<dbReference type="InterPro" id="IPR003593">
    <property type="entry name" value="AAA+_ATPase"/>
</dbReference>
<dbReference type="Gene3D" id="3.40.50.300">
    <property type="entry name" value="P-loop containing nucleotide triphosphate hydrolases"/>
    <property type="match status" value="1"/>
</dbReference>
<dbReference type="CDD" id="cd03255">
    <property type="entry name" value="ABC_MJ0796_LolCDE_FtsE"/>
    <property type="match status" value="1"/>
</dbReference>
<dbReference type="Pfam" id="PF00005">
    <property type="entry name" value="ABC_tran"/>
    <property type="match status" value="1"/>
</dbReference>
<reference evidence="5 6" key="1">
    <citation type="submission" date="2021-01" db="EMBL/GenBank/DDBJ databases">
        <title>Genomic Encyclopedia of Type Strains, Phase IV (KMG-IV): sequencing the most valuable type-strain genomes for metagenomic binning, comparative biology and taxonomic classification.</title>
        <authorList>
            <person name="Goeker M."/>
        </authorList>
    </citation>
    <scope>NUCLEOTIDE SEQUENCE [LARGE SCALE GENOMIC DNA]</scope>
    <source>
        <strain evidence="5 6">DSM 23711</strain>
    </source>
</reference>
<proteinExistence type="predicted"/>